<evidence type="ECO:0000313" key="5">
    <source>
        <dbReference type="Proteomes" id="UP000436088"/>
    </source>
</evidence>
<keyword evidence="3" id="KW-0833">Ubl conjugation pathway</keyword>
<dbReference type="GO" id="GO:0016579">
    <property type="term" value="P:protein deubiquitination"/>
    <property type="evidence" value="ECO:0007669"/>
    <property type="project" value="TreeGrafter"/>
</dbReference>
<reference evidence="4" key="1">
    <citation type="submission" date="2019-09" db="EMBL/GenBank/DDBJ databases">
        <title>Draft genome information of white flower Hibiscus syriacus.</title>
        <authorList>
            <person name="Kim Y.-M."/>
        </authorList>
    </citation>
    <scope>NUCLEOTIDE SEQUENCE [LARGE SCALE GENOMIC DNA]</scope>
    <source>
        <strain evidence="4">YM2019G1</strain>
    </source>
</reference>
<keyword evidence="2 3" id="KW-0378">Hydrolase</keyword>
<comment type="function">
    <text evidence="3">Hydrolase that can remove conjugated ubiquitin from proteins and may therefore play an important regulatory role at the level of protein turnover by preventing degradation.</text>
</comment>
<dbReference type="Gene3D" id="3.90.70.80">
    <property type="match status" value="1"/>
</dbReference>
<proteinExistence type="predicted"/>
<evidence type="ECO:0000256" key="1">
    <source>
        <dbReference type="ARBA" id="ARBA00000707"/>
    </source>
</evidence>
<keyword evidence="3" id="KW-0788">Thiol protease</keyword>
<evidence type="ECO:0000256" key="3">
    <source>
        <dbReference type="RuleBase" id="RU367104"/>
    </source>
</evidence>
<comment type="subcellular location">
    <subcellularLocation>
        <location evidence="3">Cytoplasm</location>
    </subcellularLocation>
</comment>
<gene>
    <name evidence="4" type="ORF">F3Y22_tig00111059pilonHSYRG00177</name>
</gene>
<dbReference type="EC" id="3.4.19.12" evidence="3"/>
<dbReference type="GO" id="GO:0005829">
    <property type="term" value="C:cytosol"/>
    <property type="evidence" value="ECO:0007669"/>
    <property type="project" value="TreeGrafter"/>
</dbReference>
<evidence type="ECO:0000313" key="4">
    <source>
        <dbReference type="EMBL" id="KAE8686526.1"/>
    </source>
</evidence>
<keyword evidence="3" id="KW-0963">Cytoplasm</keyword>
<evidence type="ECO:0000256" key="2">
    <source>
        <dbReference type="ARBA" id="ARBA00022801"/>
    </source>
</evidence>
<dbReference type="AlphaFoldDB" id="A0A6A2Z4H7"/>
<dbReference type="PANTHER" id="PTHR13312">
    <property type="entry name" value="HIV-INDUCED PROTEIN-7-LIKE PROTEASE"/>
    <property type="match status" value="1"/>
</dbReference>
<dbReference type="Proteomes" id="UP000436088">
    <property type="component" value="Unassembled WGS sequence"/>
</dbReference>
<dbReference type="GO" id="GO:0004843">
    <property type="term" value="F:cysteine-type deubiquitinase activity"/>
    <property type="evidence" value="ECO:0007669"/>
    <property type="project" value="UniProtKB-UniRule"/>
</dbReference>
<dbReference type="PANTHER" id="PTHR13312:SF0">
    <property type="entry name" value="UBIQUITIN THIOESTERASE OTU1"/>
    <property type="match status" value="1"/>
</dbReference>
<keyword evidence="3" id="KW-0645">Protease</keyword>
<organism evidence="4 5">
    <name type="scientific">Hibiscus syriacus</name>
    <name type="common">Rose of Sharon</name>
    <dbReference type="NCBI Taxonomy" id="106335"/>
    <lineage>
        <taxon>Eukaryota</taxon>
        <taxon>Viridiplantae</taxon>
        <taxon>Streptophyta</taxon>
        <taxon>Embryophyta</taxon>
        <taxon>Tracheophyta</taxon>
        <taxon>Spermatophyta</taxon>
        <taxon>Magnoliopsida</taxon>
        <taxon>eudicotyledons</taxon>
        <taxon>Gunneridae</taxon>
        <taxon>Pentapetalae</taxon>
        <taxon>rosids</taxon>
        <taxon>malvids</taxon>
        <taxon>Malvales</taxon>
        <taxon>Malvaceae</taxon>
        <taxon>Malvoideae</taxon>
        <taxon>Hibiscus</taxon>
    </lineage>
</organism>
<dbReference type="GO" id="GO:0005634">
    <property type="term" value="C:nucleus"/>
    <property type="evidence" value="ECO:0007669"/>
    <property type="project" value="TreeGrafter"/>
</dbReference>
<protein>
    <recommendedName>
        <fullName evidence="3">Ubiquitin thioesterase OTU</fullName>
        <ecNumber evidence="3">3.4.19.12</ecNumber>
    </recommendedName>
</protein>
<dbReference type="EMBL" id="VEPZ02001215">
    <property type="protein sequence ID" value="KAE8686526.1"/>
    <property type="molecule type" value="Genomic_DNA"/>
</dbReference>
<dbReference type="GO" id="GO:0030968">
    <property type="term" value="P:endoplasmic reticulum unfolded protein response"/>
    <property type="evidence" value="ECO:0007669"/>
    <property type="project" value="TreeGrafter"/>
</dbReference>
<comment type="catalytic activity">
    <reaction evidence="1 3">
        <text>Thiol-dependent hydrolysis of ester, thioester, amide, peptide and isopeptide bonds formed by the C-terminal Gly of ubiquitin (a 76-residue protein attached to proteins as an intracellular targeting signal).</text>
        <dbReference type="EC" id="3.4.19.12"/>
    </reaction>
</comment>
<dbReference type="GO" id="GO:0036503">
    <property type="term" value="P:ERAD pathway"/>
    <property type="evidence" value="ECO:0007669"/>
    <property type="project" value="TreeGrafter"/>
</dbReference>
<sequence>MSSDPKKYSKAFLGKPNAEYCAWILDSDKWGGAIELSILADYYGCEIAAYDIQTTCCDLYGQEIDIGSLDIGDFLAIGAMFAATDSVHTLQVISQDETLLLYNMDFGECCK</sequence>
<name>A0A6A2Z4H7_HIBSY</name>
<accession>A0A6A2Z4H7</accession>
<keyword evidence="5" id="KW-1185">Reference proteome</keyword>
<comment type="caution">
    <text evidence="4">The sequence shown here is derived from an EMBL/GenBank/DDBJ whole genome shotgun (WGS) entry which is preliminary data.</text>
</comment>